<sequence length="156" mass="16387">MRSVVACTVLVALSPLPAYAVCAVEPLGPELRAADVVYVGTVVRSELTAPLPSSAAAEQPRQRRIGLRHTVQPEIILKGDPATAPAVFSAWKYNPPKSRQTVIISELSAVLPGDTLLVVAHHGQPTYFGLCSATREWNAESAGVVRAVLTPAPGSA</sequence>
<name>A0ABQ3C7J4_9GAMM</name>
<gene>
    <name evidence="2" type="ORF">GCM10008101_28270</name>
</gene>
<comment type="caution">
    <text evidence="2">The sequence shown here is derived from an EMBL/GenBank/DDBJ whole genome shotgun (WGS) entry which is preliminary data.</text>
</comment>
<reference evidence="3" key="1">
    <citation type="journal article" date="2019" name="Int. J. Syst. Evol. Microbiol.">
        <title>The Global Catalogue of Microorganisms (GCM) 10K type strain sequencing project: providing services to taxonomists for standard genome sequencing and annotation.</title>
        <authorList>
            <consortium name="The Broad Institute Genomics Platform"/>
            <consortium name="The Broad Institute Genome Sequencing Center for Infectious Disease"/>
            <person name="Wu L."/>
            <person name="Ma J."/>
        </authorList>
    </citation>
    <scope>NUCLEOTIDE SEQUENCE [LARGE SCALE GENOMIC DNA]</scope>
    <source>
        <strain evidence="3">KCTC 22558</strain>
    </source>
</reference>
<organism evidence="2 3">
    <name type="scientific">Cognatilysobacter xinjiangensis</name>
    <dbReference type="NCBI Taxonomy" id="546892"/>
    <lineage>
        <taxon>Bacteria</taxon>
        <taxon>Pseudomonadati</taxon>
        <taxon>Pseudomonadota</taxon>
        <taxon>Gammaproteobacteria</taxon>
        <taxon>Lysobacterales</taxon>
        <taxon>Lysobacteraceae</taxon>
        <taxon>Cognatilysobacter</taxon>
    </lineage>
</organism>
<feature type="chain" id="PRO_5045276389" evidence="1">
    <location>
        <begin position="21"/>
        <end position="156"/>
    </location>
</feature>
<evidence type="ECO:0000256" key="1">
    <source>
        <dbReference type="SAM" id="SignalP"/>
    </source>
</evidence>
<keyword evidence="1" id="KW-0732">Signal</keyword>
<dbReference type="Proteomes" id="UP000643403">
    <property type="component" value="Unassembled WGS sequence"/>
</dbReference>
<dbReference type="EMBL" id="BMXY01000005">
    <property type="protein sequence ID" value="GGZ72256.1"/>
    <property type="molecule type" value="Genomic_DNA"/>
</dbReference>
<protein>
    <submittedName>
        <fullName evidence="2">Uncharacterized protein</fullName>
    </submittedName>
</protein>
<feature type="signal peptide" evidence="1">
    <location>
        <begin position="1"/>
        <end position="20"/>
    </location>
</feature>
<evidence type="ECO:0000313" key="2">
    <source>
        <dbReference type="EMBL" id="GGZ72256.1"/>
    </source>
</evidence>
<proteinExistence type="predicted"/>
<evidence type="ECO:0000313" key="3">
    <source>
        <dbReference type="Proteomes" id="UP000643403"/>
    </source>
</evidence>
<accession>A0ABQ3C7J4</accession>
<keyword evidence="3" id="KW-1185">Reference proteome</keyword>